<protein>
    <submittedName>
        <fullName evidence="1">Uncharacterized protein</fullName>
    </submittedName>
</protein>
<evidence type="ECO:0000313" key="2">
    <source>
        <dbReference type="Proteomes" id="UP000198558"/>
    </source>
</evidence>
<gene>
    <name evidence="1" type="ORF">SAMN04489758_101167</name>
</gene>
<dbReference type="Proteomes" id="UP000198558">
    <property type="component" value="Unassembled WGS sequence"/>
</dbReference>
<dbReference type="EMBL" id="FOIN01000001">
    <property type="protein sequence ID" value="SET07556.1"/>
    <property type="molecule type" value="Genomic_DNA"/>
</dbReference>
<dbReference type="GeneID" id="78287211"/>
<dbReference type="AlphaFoldDB" id="A0A1I0BKM5"/>
<organism evidence="1 2">
    <name type="scientific">Thomasclavelia cocleata</name>
    <dbReference type="NCBI Taxonomy" id="69824"/>
    <lineage>
        <taxon>Bacteria</taxon>
        <taxon>Bacillati</taxon>
        <taxon>Bacillota</taxon>
        <taxon>Erysipelotrichia</taxon>
        <taxon>Erysipelotrichales</taxon>
        <taxon>Coprobacillaceae</taxon>
        <taxon>Thomasclavelia</taxon>
    </lineage>
</organism>
<accession>A0A1I0BKM5</accession>
<name>A0A1I0BKM5_9FIRM</name>
<proteinExistence type="predicted"/>
<sequence>MQKALQASINSEGSALKEQERWLDSIEAKAQQLEASWESLSTTMLDSSAIKVSIDLLTDLLQVIKNLAELIGSAGTIGAISGGLLGAKGLGWVNVCLYIYSCRHNLCPDKA</sequence>
<keyword evidence="2" id="KW-1185">Reference proteome</keyword>
<reference evidence="2" key="1">
    <citation type="submission" date="2016-10" db="EMBL/GenBank/DDBJ databases">
        <authorList>
            <person name="Varghese N."/>
            <person name="Submissions S."/>
        </authorList>
    </citation>
    <scope>NUCLEOTIDE SEQUENCE [LARGE SCALE GENOMIC DNA]</scope>
    <source>
        <strain evidence="2">DSM 1551</strain>
    </source>
</reference>
<evidence type="ECO:0000313" key="1">
    <source>
        <dbReference type="EMBL" id="SET07556.1"/>
    </source>
</evidence>
<dbReference type="RefSeq" id="WP_092351507.1">
    <property type="nucleotide sequence ID" value="NZ_FOIN01000001.1"/>
</dbReference>